<comment type="similarity">
    <text evidence="1">Belongs to the transposase IS21/IS408/IS1162 family.</text>
</comment>
<feature type="domain" description="Integrase catalytic" evidence="4">
    <location>
        <begin position="126"/>
        <end position="313"/>
    </location>
</feature>
<feature type="domain" description="HTH IS408-type" evidence="3">
    <location>
        <begin position="9"/>
        <end position="89"/>
    </location>
</feature>
<dbReference type="PROSITE" id="PS50532">
    <property type="entry name" value="HTH_IS408"/>
    <property type="match status" value="1"/>
</dbReference>
<reference evidence="5 6" key="1">
    <citation type="submission" date="2019-03" db="EMBL/GenBank/DDBJ databases">
        <title>Rhodobacteraceae bacterium SM1902, a new member of the family Rhodobacteraceae isolated from Yantai.</title>
        <authorList>
            <person name="Sun Y."/>
        </authorList>
    </citation>
    <scope>NUCLEOTIDE SEQUENCE [LARGE SCALE GENOMIC DNA]</scope>
    <source>
        <strain evidence="5 6">SM1902</strain>
    </source>
</reference>
<dbReference type="AlphaFoldDB" id="A0A4R6AXG8"/>
<dbReference type="NCBIfam" id="NF033546">
    <property type="entry name" value="transpos_IS21"/>
    <property type="match status" value="1"/>
</dbReference>
<dbReference type="InterPro" id="IPR001584">
    <property type="entry name" value="Integrase_cat-core"/>
</dbReference>
<evidence type="ECO:0000256" key="2">
    <source>
        <dbReference type="SAM" id="MobiDB-lite"/>
    </source>
</evidence>
<dbReference type="RefSeq" id="WP_133343070.1">
    <property type="nucleotide sequence ID" value="NZ_SMZO01000024.1"/>
</dbReference>
<dbReference type="Pfam" id="PF00665">
    <property type="entry name" value="rve"/>
    <property type="match status" value="1"/>
</dbReference>
<dbReference type="OrthoDB" id="2065409at2"/>
<dbReference type="GO" id="GO:0015074">
    <property type="term" value="P:DNA integration"/>
    <property type="evidence" value="ECO:0007669"/>
    <property type="project" value="InterPro"/>
</dbReference>
<sequence length="511" mass="57207">MERLPMRKIKDVLRLYAAGLSDRKIAVSLGVGRGSVRNYRERAKDAGLCWPDVADVDEAVLERQLFTQTTSLDAPRFAEPDWSQIARELKKRGVSLQLLWEEYRADHPDDGYGYSAYCHRYRAWSKRLSPAMRQRHVAGEKMFVDYSGLRMAVTDPTTGAETPVEVFVAVLGASNYAYVEASWSQSLPDWIGAHVRAFEYFGGVPATIVSDNLKSAVIRACFHEPTINRSYTDLARHYGTAILPARPYKPKDKAKVESAVLLVQRWIVAKLRNRTFFSLAELNAAIREALAQMNARVSRHLGASRQQLFDTVEKPALMPLPPTRHVHADWQKGTVRPDYHIRIQDHFYSVPNRLVGEALWVRITSDTVEAFHRSRRVASHQRAAPGDRGTTTVRTHMPPHHRHYADMSIEKLQAKAQAIGPNVATVIDVIVRDKPRPDHGIRAGLGVLQLERGCGAERLDAACARALALNACSLKSITSILSSRLEGQPVDATPDALPIAHGNIRGPKYFH</sequence>
<dbReference type="PROSITE" id="PS50994">
    <property type="entry name" value="INTEGRASE"/>
    <property type="match status" value="1"/>
</dbReference>
<name>A0A4R6AXG8_9RHOB</name>
<keyword evidence="6" id="KW-1185">Reference proteome</keyword>
<organism evidence="5 6">
    <name type="scientific">Meridianimarinicoccus aquatilis</name>
    <dbReference type="NCBI Taxonomy" id="2552766"/>
    <lineage>
        <taxon>Bacteria</taxon>
        <taxon>Pseudomonadati</taxon>
        <taxon>Pseudomonadota</taxon>
        <taxon>Alphaproteobacteria</taxon>
        <taxon>Rhodobacterales</taxon>
        <taxon>Paracoccaceae</taxon>
        <taxon>Meridianimarinicoccus</taxon>
    </lineage>
</organism>
<evidence type="ECO:0000313" key="5">
    <source>
        <dbReference type="EMBL" id="TDL87046.1"/>
    </source>
</evidence>
<evidence type="ECO:0000256" key="1">
    <source>
        <dbReference type="ARBA" id="ARBA00009277"/>
    </source>
</evidence>
<dbReference type="InterPro" id="IPR017895">
    <property type="entry name" value="HTH_IS408/IS1162_type"/>
</dbReference>
<evidence type="ECO:0000259" key="4">
    <source>
        <dbReference type="PROSITE" id="PS50994"/>
    </source>
</evidence>
<dbReference type="SUPFAM" id="SSF53098">
    <property type="entry name" value="Ribonuclease H-like"/>
    <property type="match status" value="1"/>
</dbReference>
<dbReference type="InterPro" id="IPR012337">
    <property type="entry name" value="RNaseH-like_sf"/>
</dbReference>
<feature type="region of interest" description="Disordered" evidence="2">
    <location>
        <begin position="374"/>
        <end position="399"/>
    </location>
</feature>
<dbReference type="Gene3D" id="3.30.420.10">
    <property type="entry name" value="Ribonuclease H-like superfamily/Ribonuclease H"/>
    <property type="match status" value="1"/>
</dbReference>
<proteinExistence type="inferred from homology"/>
<dbReference type="Proteomes" id="UP000294562">
    <property type="component" value="Unassembled WGS sequence"/>
</dbReference>
<dbReference type="PANTHER" id="PTHR35004:SF8">
    <property type="entry name" value="TRANSPOSASE RV3428C-RELATED"/>
    <property type="match status" value="1"/>
</dbReference>
<dbReference type="Pfam" id="PF22483">
    <property type="entry name" value="Mu-transpos_C_2"/>
    <property type="match status" value="1"/>
</dbReference>
<dbReference type="InterPro" id="IPR036397">
    <property type="entry name" value="RNaseH_sf"/>
</dbReference>
<dbReference type="PANTHER" id="PTHR35004">
    <property type="entry name" value="TRANSPOSASE RV3428C-RELATED"/>
    <property type="match status" value="1"/>
</dbReference>
<evidence type="ECO:0000259" key="3">
    <source>
        <dbReference type="PROSITE" id="PS50532"/>
    </source>
</evidence>
<gene>
    <name evidence="5" type="ORF">E2L05_11575</name>
</gene>
<evidence type="ECO:0000313" key="6">
    <source>
        <dbReference type="Proteomes" id="UP000294562"/>
    </source>
</evidence>
<protein>
    <submittedName>
        <fullName evidence="5">IS21 family transposase</fullName>
    </submittedName>
</protein>
<dbReference type="EMBL" id="SMZO01000024">
    <property type="protein sequence ID" value="TDL87046.1"/>
    <property type="molecule type" value="Genomic_DNA"/>
</dbReference>
<dbReference type="GO" id="GO:0003676">
    <property type="term" value="F:nucleic acid binding"/>
    <property type="evidence" value="ECO:0007669"/>
    <property type="project" value="InterPro"/>
</dbReference>
<comment type="caution">
    <text evidence="5">The sequence shown here is derived from an EMBL/GenBank/DDBJ whole genome shotgun (WGS) entry which is preliminary data.</text>
</comment>
<dbReference type="InterPro" id="IPR054353">
    <property type="entry name" value="IstA-like_C"/>
</dbReference>
<accession>A0A4R6AXG8</accession>